<dbReference type="AlphaFoldDB" id="A0A6C0B366"/>
<evidence type="ECO:0000256" key="1">
    <source>
        <dbReference type="SAM" id="MobiDB-lite"/>
    </source>
</evidence>
<name>A0A6C0B366_9ZZZZ</name>
<proteinExistence type="predicted"/>
<dbReference type="EMBL" id="MN739057">
    <property type="protein sequence ID" value="QHS86502.1"/>
    <property type="molecule type" value="Genomic_DNA"/>
</dbReference>
<sequence>MSFVPETRKVAPVSASTKASCGGFDALMESDSSPDQSPRTPRSQPVKAKPEPSAPVKAVVKAKPQLKASQMDWAIESDDEEEQVALPVTLSANVTVRTKAKRDWADYESDEDW</sequence>
<organism evidence="2">
    <name type="scientific">viral metagenome</name>
    <dbReference type="NCBI Taxonomy" id="1070528"/>
    <lineage>
        <taxon>unclassified sequences</taxon>
        <taxon>metagenomes</taxon>
        <taxon>organismal metagenomes</taxon>
    </lineage>
</organism>
<evidence type="ECO:0000313" key="2">
    <source>
        <dbReference type="EMBL" id="QHS86502.1"/>
    </source>
</evidence>
<protein>
    <submittedName>
        <fullName evidence="2">Uncharacterized protein</fullName>
    </submittedName>
</protein>
<feature type="compositionally biased region" description="Polar residues" evidence="1">
    <location>
        <begin position="30"/>
        <end position="43"/>
    </location>
</feature>
<reference evidence="2" key="1">
    <citation type="journal article" date="2020" name="Nature">
        <title>Giant virus diversity and host interactions through global metagenomics.</title>
        <authorList>
            <person name="Schulz F."/>
            <person name="Roux S."/>
            <person name="Paez-Espino D."/>
            <person name="Jungbluth S."/>
            <person name="Walsh D.A."/>
            <person name="Denef V.J."/>
            <person name="McMahon K.D."/>
            <person name="Konstantinidis K.T."/>
            <person name="Eloe-Fadrosh E.A."/>
            <person name="Kyrpides N.C."/>
            <person name="Woyke T."/>
        </authorList>
    </citation>
    <scope>NUCLEOTIDE SEQUENCE</scope>
    <source>
        <strain evidence="2">GVMAG-M-3300009187-29</strain>
    </source>
</reference>
<accession>A0A6C0B366</accession>
<feature type="region of interest" description="Disordered" evidence="1">
    <location>
        <begin position="1"/>
        <end position="61"/>
    </location>
</feature>